<keyword evidence="13 19" id="KW-1133">Transmembrane helix</keyword>
<evidence type="ECO:0000256" key="12">
    <source>
        <dbReference type="ARBA" id="ARBA00022695"/>
    </source>
</evidence>
<evidence type="ECO:0000256" key="16">
    <source>
        <dbReference type="ARBA" id="ARBA00023209"/>
    </source>
</evidence>
<evidence type="ECO:0000256" key="15">
    <source>
        <dbReference type="ARBA" id="ARBA00023136"/>
    </source>
</evidence>
<evidence type="ECO:0000256" key="4">
    <source>
        <dbReference type="ARBA" id="ARBA00005189"/>
    </source>
</evidence>
<comment type="pathway">
    <text evidence="4">Lipid metabolism.</text>
</comment>
<keyword evidence="17" id="KW-1208">Phospholipid metabolism</keyword>
<dbReference type="EMBL" id="JACBGI020000001">
    <property type="protein sequence ID" value="MBF6056818.1"/>
    <property type="molecule type" value="Genomic_DNA"/>
</dbReference>
<feature type="transmembrane region" description="Helical" evidence="19">
    <location>
        <begin position="79"/>
        <end position="98"/>
    </location>
</feature>
<comment type="subcellular location">
    <subcellularLocation>
        <location evidence="2">Cell membrane</location>
        <topology evidence="2">Multi-pass membrane protein</topology>
    </subcellularLocation>
</comment>
<sequence length="267" mass="29451">MLKQRVITALVLSLLSLLALFFIEEWLWELLALLLGAVAAWEWAGFSRWTSKLQRGVFSAFVTGLSFIFLNLLKQEDLWMLGLIELAVAALVVLRYQFTGGRFGLKIDVGILLSGVLAITVFTNVLVFFREDFSPWILLISLAVVWAMDTGAYFSGKRFGRHKLARHVSPGKTWEGVVGGALVAFVFSWLSLSAMFAGSDYSALPAAIMLAFIAVLSVFGDLFESVLKRQVSIKDSGKILPGHGGILDRIDSLLIALPLSYLMWSLA</sequence>
<keyword evidence="21" id="KW-1185">Reference proteome</keyword>
<evidence type="ECO:0000256" key="6">
    <source>
        <dbReference type="ARBA" id="ARBA00012487"/>
    </source>
</evidence>
<dbReference type="PANTHER" id="PTHR46382:SF1">
    <property type="entry name" value="PHOSPHATIDATE CYTIDYLYLTRANSFERASE"/>
    <property type="match status" value="1"/>
</dbReference>
<feature type="transmembrane region" description="Helical" evidence="19">
    <location>
        <begin position="203"/>
        <end position="223"/>
    </location>
</feature>
<evidence type="ECO:0000256" key="17">
    <source>
        <dbReference type="ARBA" id="ARBA00023264"/>
    </source>
</evidence>
<evidence type="ECO:0000256" key="2">
    <source>
        <dbReference type="ARBA" id="ARBA00004651"/>
    </source>
</evidence>
<dbReference type="InterPro" id="IPR000374">
    <property type="entry name" value="PC_trans"/>
</dbReference>
<keyword evidence="14" id="KW-0443">Lipid metabolism</keyword>
<evidence type="ECO:0000256" key="13">
    <source>
        <dbReference type="ARBA" id="ARBA00022989"/>
    </source>
</evidence>
<dbReference type="RefSeq" id="WP_194947182.1">
    <property type="nucleotide sequence ID" value="NZ_JACBGI020000001.1"/>
</dbReference>
<evidence type="ECO:0000256" key="9">
    <source>
        <dbReference type="ARBA" id="ARBA00022516"/>
    </source>
</evidence>
<name>A0ABS0BSH0_9GAMM</name>
<dbReference type="PROSITE" id="PS01315">
    <property type="entry name" value="CDS"/>
    <property type="match status" value="1"/>
</dbReference>
<comment type="catalytic activity">
    <reaction evidence="1 18">
        <text>a 1,2-diacyl-sn-glycero-3-phosphate + CTP + H(+) = a CDP-1,2-diacyl-sn-glycerol + diphosphate</text>
        <dbReference type="Rhea" id="RHEA:16229"/>
        <dbReference type="ChEBI" id="CHEBI:15378"/>
        <dbReference type="ChEBI" id="CHEBI:33019"/>
        <dbReference type="ChEBI" id="CHEBI:37563"/>
        <dbReference type="ChEBI" id="CHEBI:58332"/>
        <dbReference type="ChEBI" id="CHEBI:58608"/>
        <dbReference type="EC" id="2.7.7.41"/>
    </reaction>
</comment>
<feature type="transmembrane region" description="Helical" evidence="19">
    <location>
        <begin position="135"/>
        <end position="155"/>
    </location>
</feature>
<evidence type="ECO:0000313" key="21">
    <source>
        <dbReference type="Proteomes" id="UP001193680"/>
    </source>
</evidence>
<keyword evidence="16" id="KW-0594">Phospholipid biosynthesis</keyword>
<keyword evidence="15 19" id="KW-0472">Membrane</keyword>
<evidence type="ECO:0000256" key="10">
    <source>
        <dbReference type="ARBA" id="ARBA00022679"/>
    </source>
</evidence>
<dbReference type="PANTHER" id="PTHR46382">
    <property type="entry name" value="PHOSPHATIDATE CYTIDYLYLTRANSFERASE"/>
    <property type="match status" value="1"/>
</dbReference>
<keyword evidence="8" id="KW-1003">Cell membrane</keyword>
<protein>
    <recommendedName>
        <fullName evidence="7 18">Phosphatidate cytidylyltransferase</fullName>
        <ecNumber evidence="6 18">2.7.7.41</ecNumber>
    </recommendedName>
</protein>
<reference evidence="20 21" key="1">
    <citation type="submission" date="2020-06" db="EMBL/GenBank/DDBJ databases">
        <authorList>
            <person name="Scott K."/>
        </authorList>
    </citation>
    <scope>NUCLEOTIDE SEQUENCE [LARGE SCALE GENOMIC DNA]</scope>
    <source>
        <strain evidence="20 21">HH1</strain>
    </source>
</reference>
<evidence type="ECO:0000256" key="1">
    <source>
        <dbReference type="ARBA" id="ARBA00001698"/>
    </source>
</evidence>
<keyword evidence="9" id="KW-0444">Lipid biosynthesis</keyword>
<keyword evidence="11 18" id="KW-0812">Transmembrane</keyword>
<dbReference type="Pfam" id="PF01148">
    <property type="entry name" value="CTP_transf_1"/>
    <property type="match status" value="1"/>
</dbReference>
<evidence type="ECO:0000256" key="11">
    <source>
        <dbReference type="ARBA" id="ARBA00022692"/>
    </source>
</evidence>
<reference evidence="20 21" key="2">
    <citation type="submission" date="2020-11" db="EMBL/GenBank/DDBJ databases">
        <title>Sulfur oxidizing isolate from Hospital Hole Sinkhole.</title>
        <authorList>
            <person name="Scott K.M."/>
        </authorList>
    </citation>
    <scope>NUCLEOTIDE SEQUENCE [LARGE SCALE GENOMIC DNA]</scope>
    <source>
        <strain evidence="20 21">HH1</strain>
    </source>
</reference>
<keyword evidence="10 18" id="KW-0808">Transferase</keyword>
<proteinExistence type="inferred from homology"/>
<evidence type="ECO:0000256" key="3">
    <source>
        <dbReference type="ARBA" id="ARBA00005119"/>
    </source>
</evidence>
<comment type="similarity">
    <text evidence="5 18">Belongs to the CDS family.</text>
</comment>
<evidence type="ECO:0000256" key="7">
    <source>
        <dbReference type="ARBA" id="ARBA00019373"/>
    </source>
</evidence>
<comment type="caution">
    <text evidence="20">The sequence shown here is derived from an EMBL/GenBank/DDBJ whole genome shotgun (WGS) entry which is preliminary data.</text>
</comment>
<feature type="transmembrane region" description="Helical" evidence="19">
    <location>
        <begin position="176"/>
        <end position="197"/>
    </location>
</feature>
<feature type="transmembrane region" description="Helical" evidence="19">
    <location>
        <begin position="31"/>
        <end position="49"/>
    </location>
</feature>
<evidence type="ECO:0000256" key="5">
    <source>
        <dbReference type="ARBA" id="ARBA00010185"/>
    </source>
</evidence>
<accession>A0ABS0BSH0</accession>
<keyword evidence="12 18" id="KW-0548">Nucleotidyltransferase</keyword>
<dbReference type="EC" id="2.7.7.41" evidence="6 18"/>
<dbReference type="GO" id="GO:0016779">
    <property type="term" value="F:nucleotidyltransferase activity"/>
    <property type="evidence" value="ECO:0007669"/>
    <property type="project" value="UniProtKB-KW"/>
</dbReference>
<evidence type="ECO:0000256" key="8">
    <source>
        <dbReference type="ARBA" id="ARBA00022475"/>
    </source>
</evidence>
<feature type="transmembrane region" description="Helical" evidence="19">
    <location>
        <begin position="56"/>
        <end position="73"/>
    </location>
</feature>
<dbReference type="Proteomes" id="UP001193680">
    <property type="component" value="Unassembled WGS sequence"/>
</dbReference>
<gene>
    <name evidence="20" type="ORF">H8792_000505</name>
</gene>
<feature type="transmembrane region" description="Helical" evidence="19">
    <location>
        <begin position="110"/>
        <end position="129"/>
    </location>
</feature>
<evidence type="ECO:0000256" key="18">
    <source>
        <dbReference type="RuleBase" id="RU003938"/>
    </source>
</evidence>
<organism evidence="20 21">
    <name type="scientific">Thiomicrorhabdus heinhorstiae</name>
    <dbReference type="NCBI Taxonomy" id="2748010"/>
    <lineage>
        <taxon>Bacteria</taxon>
        <taxon>Pseudomonadati</taxon>
        <taxon>Pseudomonadota</taxon>
        <taxon>Gammaproteobacteria</taxon>
        <taxon>Thiotrichales</taxon>
        <taxon>Piscirickettsiaceae</taxon>
        <taxon>Thiomicrorhabdus</taxon>
    </lineage>
</organism>
<evidence type="ECO:0000313" key="20">
    <source>
        <dbReference type="EMBL" id="MBF6056818.1"/>
    </source>
</evidence>
<comment type="pathway">
    <text evidence="3 18">Phospholipid metabolism; CDP-diacylglycerol biosynthesis; CDP-diacylglycerol from sn-glycerol 3-phosphate: step 3/3.</text>
</comment>
<evidence type="ECO:0000256" key="14">
    <source>
        <dbReference type="ARBA" id="ARBA00023098"/>
    </source>
</evidence>
<evidence type="ECO:0000256" key="19">
    <source>
        <dbReference type="SAM" id="Phobius"/>
    </source>
</evidence>